<reference evidence="1 2" key="1">
    <citation type="journal article" date="2016" name="Mol. Biol. Evol.">
        <title>Comparative Genomics of Early-Diverging Mushroom-Forming Fungi Provides Insights into the Origins of Lignocellulose Decay Capabilities.</title>
        <authorList>
            <person name="Nagy L.G."/>
            <person name="Riley R."/>
            <person name="Tritt A."/>
            <person name="Adam C."/>
            <person name="Daum C."/>
            <person name="Floudas D."/>
            <person name="Sun H."/>
            <person name="Yadav J.S."/>
            <person name="Pangilinan J."/>
            <person name="Larsson K.H."/>
            <person name="Matsuura K."/>
            <person name="Barry K."/>
            <person name="Labutti K."/>
            <person name="Kuo R."/>
            <person name="Ohm R.A."/>
            <person name="Bhattacharya S.S."/>
            <person name="Shirouzu T."/>
            <person name="Yoshinaga Y."/>
            <person name="Martin F.M."/>
            <person name="Grigoriev I.V."/>
            <person name="Hibbett D.S."/>
        </authorList>
    </citation>
    <scope>NUCLEOTIDE SEQUENCE [LARGE SCALE GENOMIC DNA]</scope>
    <source>
        <strain evidence="1 2">HHB9708</strain>
    </source>
</reference>
<dbReference type="Proteomes" id="UP000076722">
    <property type="component" value="Unassembled WGS sequence"/>
</dbReference>
<organism evidence="1 2">
    <name type="scientific">Sistotremastrum niveocremeum HHB9708</name>
    <dbReference type="NCBI Taxonomy" id="1314777"/>
    <lineage>
        <taxon>Eukaryota</taxon>
        <taxon>Fungi</taxon>
        <taxon>Dikarya</taxon>
        <taxon>Basidiomycota</taxon>
        <taxon>Agaricomycotina</taxon>
        <taxon>Agaricomycetes</taxon>
        <taxon>Sistotremastrales</taxon>
        <taxon>Sistotremastraceae</taxon>
        <taxon>Sertulicium</taxon>
        <taxon>Sertulicium niveocremeum</taxon>
    </lineage>
</organism>
<accession>A0A164MMS5</accession>
<gene>
    <name evidence="1" type="ORF">SISNIDRAFT_541101</name>
</gene>
<proteinExistence type="predicted"/>
<evidence type="ECO:0000313" key="2">
    <source>
        <dbReference type="Proteomes" id="UP000076722"/>
    </source>
</evidence>
<protein>
    <submittedName>
        <fullName evidence="1">Uncharacterized protein</fullName>
    </submittedName>
</protein>
<name>A0A164MMS5_9AGAM</name>
<evidence type="ECO:0000313" key="1">
    <source>
        <dbReference type="EMBL" id="KZS86859.1"/>
    </source>
</evidence>
<dbReference type="AlphaFoldDB" id="A0A164MMS5"/>
<dbReference type="InterPro" id="IPR008949">
    <property type="entry name" value="Isoprenoid_synthase_dom_sf"/>
</dbReference>
<keyword evidence="2" id="KW-1185">Reference proteome</keyword>
<dbReference type="EMBL" id="KV419465">
    <property type="protein sequence ID" value="KZS86859.1"/>
    <property type="molecule type" value="Genomic_DNA"/>
</dbReference>
<dbReference type="SUPFAM" id="SSF48576">
    <property type="entry name" value="Terpenoid synthases"/>
    <property type="match status" value="1"/>
</dbReference>
<dbReference type="Gene3D" id="1.10.600.10">
    <property type="entry name" value="Farnesyl Diphosphate Synthase"/>
    <property type="match status" value="1"/>
</dbReference>
<sequence length="83" mass="9437">MTPSSIPTLRLSDLLDGWPFTRMINPHHEEVAAESAEWIEGLDSFDEAYLSIFKKCNFGLLGSLAYPNASREHLVIFYQYLAT</sequence>